<feature type="domain" description="DNA polymerase III delta subunit-like C-terminal" evidence="10">
    <location>
        <begin position="212"/>
        <end position="316"/>
    </location>
</feature>
<dbReference type="InterPro" id="IPR048466">
    <property type="entry name" value="DNA_pol3_delta-like_C"/>
</dbReference>
<dbReference type="EMBL" id="QICQ01000007">
    <property type="protein sequence ID" value="PXV82528.1"/>
    <property type="molecule type" value="Genomic_DNA"/>
</dbReference>
<keyword evidence="5" id="KW-0235">DNA replication</keyword>
<accession>A0ABX5M8E3</accession>
<dbReference type="RefSeq" id="WP_011634479.1">
    <property type="nucleotide sequence ID" value="NZ_FMTW01000001.1"/>
</dbReference>
<sequence length="357" mass="40927">MRLDPKPVTSQPGEGVASLYVVLGDELLLVTEATDRIRAHAKDQGYIAREIFTIDQRFEWINLFHWGRQSSLFSERRILDLRIPSGKPGREGSMIIEKFCQHLPRDTVTIVTLPEIDKQGRASKWFKAFERTGRITEIKPVRRDQLPHWIKQRLGQQKQTTDRDTLQFFADKVEGNLLAAHQEIKKLGLLYPVGKLTFEQIRNAILDVTRFDVLQLPEAMLTADMVRYNRILEGLQGEGVAPPLILAILSEQIRLLIKIHLTKNSSRGMTLEQAMAALRVWPSRQKLIAGIFHRTHYQLLVRALLQAAAIDRMIKGVTKGDIWEALLKLGMYFAVDDNRCKAIERNSFLFTINLSLK</sequence>
<evidence type="ECO:0000259" key="10">
    <source>
        <dbReference type="Pfam" id="PF21694"/>
    </source>
</evidence>
<dbReference type="Gene3D" id="1.20.272.10">
    <property type="match status" value="1"/>
</dbReference>
<gene>
    <name evidence="11" type="ORF">C8R14_107101</name>
</gene>
<dbReference type="InterPro" id="IPR008921">
    <property type="entry name" value="DNA_pol3_clamp-load_cplx_C"/>
</dbReference>
<dbReference type="PANTHER" id="PTHR34388">
    <property type="entry name" value="DNA POLYMERASE III SUBUNIT DELTA"/>
    <property type="match status" value="1"/>
</dbReference>
<dbReference type="Proteomes" id="UP000247780">
    <property type="component" value="Unassembled WGS sequence"/>
</dbReference>
<comment type="caution">
    <text evidence="11">The sequence shown here is derived from an EMBL/GenBank/DDBJ whole genome shotgun (WGS) entry which is preliminary data.</text>
</comment>
<dbReference type="InterPro" id="IPR010372">
    <property type="entry name" value="DNA_pol3_delta_N"/>
</dbReference>
<evidence type="ECO:0000256" key="8">
    <source>
        <dbReference type="ARBA" id="ARBA00049244"/>
    </source>
</evidence>
<comment type="catalytic activity">
    <reaction evidence="8">
        <text>DNA(n) + a 2'-deoxyribonucleoside 5'-triphosphate = DNA(n+1) + diphosphate</text>
        <dbReference type="Rhea" id="RHEA:22508"/>
        <dbReference type="Rhea" id="RHEA-COMP:17339"/>
        <dbReference type="Rhea" id="RHEA-COMP:17340"/>
        <dbReference type="ChEBI" id="CHEBI:33019"/>
        <dbReference type="ChEBI" id="CHEBI:61560"/>
        <dbReference type="ChEBI" id="CHEBI:173112"/>
        <dbReference type="EC" id="2.7.7.7"/>
    </reaction>
</comment>
<evidence type="ECO:0000259" key="9">
    <source>
        <dbReference type="Pfam" id="PF06144"/>
    </source>
</evidence>
<reference evidence="11 12" key="1">
    <citation type="submission" date="2018-04" db="EMBL/GenBank/DDBJ databases">
        <title>Active sludge and wastewater microbial communities from Klosterneuburg, Austria.</title>
        <authorList>
            <person name="Wagner M."/>
        </authorList>
    </citation>
    <scope>NUCLEOTIDE SEQUENCE [LARGE SCALE GENOMIC DNA]</scope>
    <source>
        <strain evidence="11 12">Nm 57</strain>
    </source>
</reference>
<dbReference type="CDD" id="cd18138">
    <property type="entry name" value="HLD_clamp_pol_III_delta"/>
    <property type="match status" value="1"/>
</dbReference>
<comment type="similarity">
    <text evidence="7">Belongs to the DNA polymerase HolA subunit family.</text>
</comment>
<evidence type="ECO:0000256" key="2">
    <source>
        <dbReference type="ARBA" id="ARBA00017703"/>
    </source>
</evidence>
<proteinExistence type="inferred from homology"/>
<evidence type="ECO:0000313" key="11">
    <source>
        <dbReference type="EMBL" id="PXV82528.1"/>
    </source>
</evidence>
<evidence type="ECO:0000256" key="4">
    <source>
        <dbReference type="ARBA" id="ARBA00022695"/>
    </source>
</evidence>
<evidence type="ECO:0000256" key="1">
    <source>
        <dbReference type="ARBA" id="ARBA00012417"/>
    </source>
</evidence>
<evidence type="ECO:0000313" key="12">
    <source>
        <dbReference type="Proteomes" id="UP000247780"/>
    </source>
</evidence>
<keyword evidence="3" id="KW-0808">Transferase</keyword>
<organism evidence="11 12">
    <name type="scientific">Nitrosomonas eutropha</name>
    <dbReference type="NCBI Taxonomy" id="916"/>
    <lineage>
        <taxon>Bacteria</taxon>
        <taxon>Pseudomonadati</taxon>
        <taxon>Pseudomonadota</taxon>
        <taxon>Betaproteobacteria</taxon>
        <taxon>Nitrosomonadales</taxon>
        <taxon>Nitrosomonadaceae</taxon>
        <taxon>Nitrosomonas</taxon>
    </lineage>
</organism>
<keyword evidence="6" id="KW-0239">DNA-directed DNA polymerase</keyword>
<evidence type="ECO:0000256" key="7">
    <source>
        <dbReference type="ARBA" id="ARBA00034754"/>
    </source>
</evidence>
<dbReference type="InterPro" id="IPR005790">
    <property type="entry name" value="DNA_polIII_delta"/>
</dbReference>
<feature type="domain" description="DNA polymerase III delta N-terminal" evidence="9">
    <location>
        <begin position="20"/>
        <end position="138"/>
    </location>
</feature>
<dbReference type="InterPro" id="IPR027417">
    <property type="entry name" value="P-loop_NTPase"/>
</dbReference>
<keyword evidence="12" id="KW-1185">Reference proteome</keyword>
<name>A0ABX5M8E3_9PROT</name>
<dbReference type="EC" id="2.7.7.7" evidence="1"/>
<dbReference type="Gene3D" id="1.10.8.60">
    <property type="match status" value="1"/>
</dbReference>
<dbReference type="Gene3D" id="3.40.50.300">
    <property type="entry name" value="P-loop containing nucleotide triphosphate hydrolases"/>
    <property type="match status" value="1"/>
</dbReference>
<protein>
    <recommendedName>
        <fullName evidence="2">DNA polymerase III subunit delta</fullName>
        <ecNumber evidence="1">2.7.7.7</ecNumber>
    </recommendedName>
</protein>
<keyword evidence="4" id="KW-0548">Nucleotidyltransferase</keyword>
<dbReference type="NCBIfam" id="TIGR01128">
    <property type="entry name" value="holA"/>
    <property type="match status" value="1"/>
</dbReference>
<dbReference type="PANTHER" id="PTHR34388:SF1">
    <property type="entry name" value="DNA POLYMERASE III SUBUNIT DELTA"/>
    <property type="match status" value="1"/>
</dbReference>
<evidence type="ECO:0000256" key="6">
    <source>
        <dbReference type="ARBA" id="ARBA00022932"/>
    </source>
</evidence>
<dbReference type="Pfam" id="PF21694">
    <property type="entry name" value="DNA_pol3_delta_C"/>
    <property type="match status" value="1"/>
</dbReference>
<dbReference type="SUPFAM" id="SSF52540">
    <property type="entry name" value="P-loop containing nucleoside triphosphate hydrolases"/>
    <property type="match status" value="1"/>
</dbReference>
<evidence type="ECO:0000256" key="5">
    <source>
        <dbReference type="ARBA" id="ARBA00022705"/>
    </source>
</evidence>
<dbReference type="Pfam" id="PF06144">
    <property type="entry name" value="DNA_pol3_delta"/>
    <property type="match status" value="1"/>
</dbReference>
<dbReference type="SUPFAM" id="SSF48019">
    <property type="entry name" value="post-AAA+ oligomerization domain-like"/>
    <property type="match status" value="1"/>
</dbReference>
<evidence type="ECO:0000256" key="3">
    <source>
        <dbReference type="ARBA" id="ARBA00022679"/>
    </source>
</evidence>